<evidence type="ECO:0000256" key="2">
    <source>
        <dbReference type="ARBA" id="ARBA00004651"/>
    </source>
</evidence>
<keyword evidence="9 12" id="KW-1133">Transmembrane helix</keyword>
<name>A0ABU9CNU6_9BURK</name>
<dbReference type="PRINTS" id="PR00344">
    <property type="entry name" value="BCTRLSENSOR"/>
</dbReference>
<dbReference type="Gene3D" id="3.30.565.10">
    <property type="entry name" value="Histidine kinase-like ATPase, C-terminal domain"/>
    <property type="match status" value="1"/>
</dbReference>
<feature type="transmembrane region" description="Helical" evidence="12">
    <location>
        <begin position="290"/>
        <end position="312"/>
    </location>
</feature>
<evidence type="ECO:0000256" key="6">
    <source>
        <dbReference type="ARBA" id="ARBA00022679"/>
    </source>
</evidence>
<keyword evidence="4" id="KW-1003">Cell membrane</keyword>
<dbReference type="Gene3D" id="1.10.287.130">
    <property type="match status" value="1"/>
</dbReference>
<dbReference type="InterPro" id="IPR036097">
    <property type="entry name" value="HisK_dim/P_sf"/>
</dbReference>
<protein>
    <recommendedName>
        <fullName evidence="3">histidine kinase</fullName>
        <ecNumber evidence="3">2.7.13.3</ecNumber>
    </recommendedName>
</protein>
<gene>
    <name evidence="14" type="ORF">AACH10_18935</name>
</gene>
<proteinExistence type="predicted"/>
<dbReference type="Pfam" id="PF00512">
    <property type="entry name" value="HisKA"/>
    <property type="match status" value="1"/>
</dbReference>
<evidence type="ECO:0000259" key="13">
    <source>
        <dbReference type="PROSITE" id="PS50109"/>
    </source>
</evidence>
<keyword evidence="5" id="KW-0597">Phosphoprotein</keyword>
<comment type="caution">
    <text evidence="14">The sequence shown here is derived from an EMBL/GenBank/DDBJ whole genome shotgun (WGS) entry which is preliminary data.</text>
</comment>
<accession>A0ABU9CNU6</accession>
<keyword evidence="14" id="KW-0547">Nucleotide-binding</keyword>
<dbReference type="PANTHER" id="PTHR42878:SF15">
    <property type="entry name" value="BACTERIOPHYTOCHROME"/>
    <property type="match status" value="1"/>
</dbReference>
<keyword evidence="10 12" id="KW-0472">Membrane</keyword>
<dbReference type="PANTHER" id="PTHR42878">
    <property type="entry name" value="TWO-COMPONENT HISTIDINE KINASE"/>
    <property type="match status" value="1"/>
</dbReference>
<dbReference type="Proteomes" id="UP001365405">
    <property type="component" value="Unassembled WGS sequence"/>
</dbReference>
<evidence type="ECO:0000256" key="3">
    <source>
        <dbReference type="ARBA" id="ARBA00012438"/>
    </source>
</evidence>
<dbReference type="InterPro" id="IPR007895">
    <property type="entry name" value="MASE1"/>
</dbReference>
<dbReference type="Pfam" id="PF02518">
    <property type="entry name" value="HATPase_c"/>
    <property type="match status" value="1"/>
</dbReference>
<comment type="subcellular location">
    <subcellularLocation>
        <location evidence="2">Cell membrane</location>
        <topology evidence="2">Multi-pass membrane protein</topology>
    </subcellularLocation>
</comment>
<feature type="region of interest" description="Disordered" evidence="11">
    <location>
        <begin position="1"/>
        <end position="26"/>
    </location>
</feature>
<keyword evidence="15" id="KW-1185">Reference proteome</keyword>
<dbReference type="SMART" id="SM00387">
    <property type="entry name" value="HATPase_c"/>
    <property type="match status" value="1"/>
</dbReference>
<keyword evidence="6" id="KW-0808">Transferase</keyword>
<evidence type="ECO:0000256" key="5">
    <source>
        <dbReference type="ARBA" id="ARBA00022553"/>
    </source>
</evidence>
<dbReference type="GO" id="GO:0005524">
    <property type="term" value="F:ATP binding"/>
    <property type="evidence" value="ECO:0007669"/>
    <property type="project" value="UniProtKB-KW"/>
</dbReference>
<evidence type="ECO:0000256" key="4">
    <source>
        <dbReference type="ARBA" id="ARBA00022475"/>
    </source>
</evidence>
<comment type="catalytic activity">
    <reaction evidence="1">
        <text>ATP + protein L-histidine = ADP + protein N-phospho-L-histidine.</text>
        <dbReference type="EC" id="2.7.13.3"/>
    </reaction>
</comment>
<feature type="transmembrane region" description="Helical" evidence="12">
    <location>
        <begin position="108"/>
        <end position="125"/>
    </location>
</feature>
<dbReference type="InterPro" id="IPR036890">
    <property type="entry name" value="HATPase_C_sf"/>
</dbReference>
<feature type="transmembrane region" description="Helical" evidence="12">
    <location>
        <begin position="186"/>
        <end position="204"/>
    </location>
</feature>
<evidence type="ECO:0000256" key="9">
    <source>
        <dbReference type="ARBA" id="ARBA00022989"/>
    </source>
</evidence>
<feature type="transmembrane region" description="Helical" evidence="12">
    <location>
        <begin position="245"/>
        <end position="278"/>
    </location>
</feature>
<evidence type="ECO:0000313" key="14">
    <source>
        <dbReference type="EMBL" id="MEK8052335.1"/>
    </source>
</evidence>
<dbReference type="InterPro" id="IPR050351">
    <property type="entry name" value="BphY/WalK/GraS-like"/>
</dbReference>
<evidence type="ECO:0000256" key="12">
    <source>
        <dbReference type="SAM" id="Phobius"/>
    </source>
</evidence>
<dbReference type="RefSeq" id="WP_341412047.1">
    <property type="nucleotide sequence ID" value="NZ_JBBUTH010000009.1"/>
</dbReference>
<dbReference type="CDD" id="cd00082">
    <property type="entry name" value="HisKA"/>
    <property type="match status" value="1"/>
</dbReference>
<keyword evidence="8" id="KW-0418">Kinase</keyword>
<dbReference type="EC" id="2.7.13.3" evidence="3"/>
<dbReference type="PROSITE" id="PS50109">
    <property type="entry name" value="HIS_KIN"/>
    <property type="match status" value="1"/>
</dbReference>
<evidence type="ECO:0000256" key="10">
    <source>
        <dbReference type="ARBA" id="ARBA00023136"/>
    </source>
</evidence>
<dbReference type="InterPro" id="IPR003594">
    <property type="entry name" value="HATPase_dom"/>
</dbReference>
<organism evidence="14 15">
    <name type="scientific">Pseudaquabacterium inlustre</name>
    <dbReference type="NCBI Taxonomy" id="2984192"/>
    <lineage>
        <taxon>Bacteria</taxon>
        <taxon>Pseudomonadati</taxon>
        <taxon>Pseudomonadota</taxon>
        <taxon>Betaproteobacteria</taxon>
        <taxon>Burkholderiales</taxon>
        <taxon>Sphaerotilaceae</taxon>
        <taxon>Pseudaquabacterium</taxon>
    </lineage>
</organism>
<evidence type="ECO:0000256" key="8">
    <source>
        <dbReference type="ARBA" id="ARBA00022777"/>
    </source>
</evidence>
<dbReference type="Pfam" id="PF05231">
    <property type="entry name" value="MASE1"/>
    <property type="match status" value="1"/>
</dbReference>
<dbReference type="SUPFAM" id="SSF55874">
    <property type="entry name" value="ATPase domain of HSP90 chaperone/DNA topoisomerase II/histidine kinase"/>
    <property type="match status" value="1"/>
</dbReference>
<evidence type="ECO:0000256" key="11">
    <source>
        <dbReference type="SAM" id="MobiDB-lite"/>
    </source>
</evidence>
<feature type="transmembrane region" description="Helical" evidence="12">
    <location>
        <begin position="34"/>
        <end position="55"/>
    </location>
</feature>
<feature type="domain" description="Histidine kinase" evidence="13">
    <location>
        <begin position="339"/>
        <end position="551"/>
    </location>
</feature>
<feature type="transmembrane region" description="Helical" evidence="12">
    <location>
        <begin position="216"/>
        <end position="239"/>
    </location>
</feature>
<evidence type="ECO:0000313" key="15">
    <source>
        <dbReference type="Proteomes" id="UP001365405"/>
    </source>
</evidence>
<dbReference type="EMBL" id="JBBUTH010000009">
    <property type="protein sequence ID" value="MEK8052335.1"/>
    <property type="molecule type" value="Genomic_DNA"/>
</dbReference>
<dbReference type="SMART" id="SM00388">
    <property type="entry name" value="HisKA"/>
    <property type="match status" value="1"/>
</dbReference>
<keyword evidence="14" id="KW-0067">ATP-binding</keyword>
<dbReference type="InterPro" id="IPR004358">
    <property type="entry name" value="Sig_transdc_His_kin-like_C"/>
</dbReference>
<dbReference type="InterPro" id="IPR005467">
    <property type="entry name" value="His_kinase_dom"/>
</dbReference>
<evidence type="ECO:0000256" key="7">
    <source>
        <dbReference type="ARBA" id="ARBA00022692"/>
    </source>
</evidence>
<feature type="transmembrane region" description="Helical" evidence="12">
    <location>
        <begin position="146"/>
        <end position="166"/>
    </location>
</feature>
<feature type="transmembrane region" description="Helical" evidence="12">
    <location>
        <begin position="61"/>
        <end position="77"/>
    </location>
</feature>
<evidence type="ECO:0000256" key="1">
    <source>
        <dbReference type="ARBA" id="ARBA00000085"/>
    </source>
</evidence>
<sequence>MAEPITGFDALPPPPGQPDEPAADEAGPGRRLRLIWQCLLLALGYGAAAMLSIALSREPGSVANIWYANAVAVVVLLRQPVAHWPALLLAVGLANVAANRWWGDQWSTVLLLAVPNLLEVALAAWSLRRLRLPAEPLRAPMSLLRLLLHGAFLPPLAAAVLAAVLLGWHGAREPWLVGLTWLEGGTIGAVSVLPLGLALAPAPWQALGRVANDLRAMLMLPLAVGLSLVCLAVMPYPFVYVLLPLLAAAILLDMTAVALLTLSVSLTIALALGTGVLLPPPTTAEWQLGLVYMAVAAVLVPALLLASAVAAWRDDHARLLQRSEQLERAHAGLRQFVHAASHDLREPLNAITQFNALVRDDHGGRLPPDARDWLGRVASEAQRMRAMLDEVLQYAQVQRLSLPPPQAVALDTVLAEVLSALPAAQRAAVRLSPLPVVAGQQGLLVQLFAHLVGNALKFVAPGQAPEVSVRALARDGWAAVVVADHGIGIAEADLPRLFQPFQRLHRRADYPGTGLGLALCQQVVMAHGGDITLRSRPGQGTRVLVRLPLWAAAGRGPA</sequence>
<dbReference type="SUPFAM" id="SSF47384">
    <property type="entry name" value="Homodimeric domain of signal transducing histidine kinase"/>
    <property type="match status" value="1"/>
</dbReference>
<dbReference type="CDD" id="cd00075">
    <property type="entry name" value="HATPase"/>
    <property type="match status" value="1"/>
</dbReference>
<dbReference type="InterPro" id="IPR003661">
    <property type="entry name" value="HisK_dim/P_dom"/>
</dbReference>
<reference evidence="14 15" key="1">
    <citation type="submission" date="2024-04" db="EMBL/GenBank/DDBJ databases">
        <title>Novel species of the genus Ideonella isolated from streams.</title>
        <authorList>
            <person name="Lu H."/>
        </authorList>
    </citation>
    <scope>NUCLEOTIDE SEQUENCE [LARGE SCALE GENOMIC DNA]</scope>
    <source>
        <strain evidence="14 15">DXS22W</strain>
    </source>
</reference>
<keyword evidence="7 12" id="KW-0812">Transmembrane</keyword>